<dbReference type="RefSeq" id="WP_119433446.1">
    <property type="nucleotide sequence ID" value="NZ_QWGE01000006.1"/>
</dbReference>
<name>A0A399RQQ2_9BACT</name>
<dbReference type="PROSITE" id="PS50925">
    <property type="entry name" value="BLUF"/>
    <property type="match status" value="1"/>
</dbReference>
<dbReference type="Gene3D" id="3.30.70.100">
    <property type="match status" value="1"/>
</dbReference>
<dbReference type="InterPro" id="IPR036046">
    <property type="entry name" value="Acylphosphatase-like_dom_sf"/>
</dbReference>
<dbReference type="SUPFAM" id="SSF54975">
    <property type="entry name" value="Acylphosphatase/BLUF domain-like"/>
    <property type="match status" value="1"/>
</dbReference>
<dbReference type="Pfam" id="PF04940">
    <property type="entry name" value="BLUF"/>
    <property type="match status" value="1"/>
</dbReference>
<comment type="caution">
    <text evidence="2">The sequence shown here is derived from an EMBL/GenBank/DDBJ whole genome shotgun (WGS) entry which is preliminary data.</text>
</comment>
<feature type="domain" description="BLUF" evidence="1">
    <location>
        <begin position="2"/>
        <end position="93"/>
    </location>
</feature>
<protein>
    <submittedName>
        <fullName evidence="2">BLUF domain-containing protein</fullName>
    </submittedName>
</protein>
<evidence type="ECO:0000313" key="3">
    <source>
        <dbReference type="Proteomes" id="UP000266005"/>
    </source>
</evidence>
<dbReference type="SMART" id="SM01034">
    <property type="entry name" value="BLUF"/>
    <property type="match status" value="1"/>
</dbReference>
<keyword evidence="3" id="KW-1185">Reference proteome</keyword>
<dbReference type="InterPro" id="IPR007024">
    <property type="entry name" value="BLUF_domain"/>
</dbReference>
<dbReference type="EMBL" id="QWGE01000006">
    <property type="protein sequence ID" value="RIJ34036.1"/>
    <property type="molecule type" value="Genomic_DNA"/>
</dbReference>
<reference evidence="3" key="1">
    <citation type="submission" date="2018-08" db="EMBL/GenBank/DDBJ databases">
        <title>Mucilaginibacter sp. MYSH2.</title>
        <authorList>
            <person name="Seo T."/>
        </authorList>
    </citation>
    <scope>NUCLEOTIDE SEQUENCE [LARGE SCALE GENOMIC DNA]</scope>
    <source>
        <strain evidence="3">KIRAN</strain>
    </source>
</reference>
<organism evidence="2 3">
    <name type="scientific">Pontibacter oryzae</name>
    <dbReference type="NCBI Taxonomy" id="2304593"/>
    <lineage>
        <taxon>Bacteria</taxon>
        <taxon>Pseudomonadati</taxon>
        <taxon>Bacteroidota</taxon>
        <taxon>Cytophagia</taxon>
        <taxon>Cytophagales</taxon>
        <taxon>Hymenobacteraceae</taxon>
        <taxon>Pontibacter</taxon>
    </lineage>
</organism>
<dbReference type="GO" id="GO:0071949">
    <property type="term" value="F:FAD binding"/>
    <property type="evidence" value="ECO:0007669"/>
    <property type="project" value="InterPro"/>
</dbReference>
<dbReference type="Proteomes" id="UP000266005">
    <property type="component" value="Unassembled WGS sequence"/>
</dbReference>
<dbReference type="GO" id="GO:0009882">
    <property type="term" value="F:blue light photoreceptor activity"/>
    <property type="evidence" value="ECO:0007669"/>
    <property type="project" value="InterPro"/>
</dbReference>
<sequence length="143" mass="16320">MLYYLVYKSEAVSGITAADLESILQVSLCHNKRDDLTGLLLFIEGTFMQLLEGREGAVKDTMQRILVDTRHRHIEILTQAPLQQRNFPDWSMGLRSITFTELSKKTGFRDLDSSLFLNVHIGNSSHPALQILKAFYEPEVSDY</sequence>
<accession>A0A399RQQ2</accession>
<evidence type="ECO:0000313" key="2">
    <source>
        <dbReference type="EMBL" id="RIJ34036.1"/>
    </source>
</evidence>
<proteinExistence type="predicted"/>
<evidence type="ECO:0000259" key="1">
    <source>
        <dbReference type="PROSITE" id="PS50925"/>
    </source>
</evidence>
<dbReference type="OrthoDB" id="1122028at2"/>
<dbReference type="AlphaFoldDB" id="A0A399RQQ2"/>
<gene>
    <name evidence="2" type="ORF">D1627_16855</name>
</gene>